<evidence type="ECO:0000259" key="1">
    <source>
        <dbReference type="Pfam" id="PF11790"/>
    </source>
</evidence>
<dbReference type="InterPro" id="IPR053183">
    <property type="entry name" value="ASL1"/>
</dbReference>
<dbReference type="GeneID" id="85475394"/>
<comment type="caution">
    <text evidence="2">The sequence shown here is derived from an EMBL/GenBank/DDBJ whole genome shotgun (WGS) entry which is preliminary data.</text>
</comment>
<sequence>MTKPTTSKRCLLWDYTNTRDRPDAIDQLFPTTSSATTSKASESATTPLTVTPFKSVHNWNAWYPPELKGRLPFRPMIRTRAQLDTEEWDWIRDSDAEMVHYLNEPERQGISPGDAAAWWLEKVVPELRETRGKKLVGPACASDPGGAAWLAEFMRIVYEDEEKKEKQEEHDGEKKRMGPDFFGVHYYSGDVEHAKLYLTSMYERYGLPLNVSEIASISRDPGEVEVFTEELSGWMDEREWIDEYGWFGCMAHCADDFVSPAAQLMDGEGRFTPLMRRLMGHDPSSTSC</sequence>
<dbReference type="Gene3D" id="3.20.20.80">
    <property type="entry name" value="Glycosidases"/>
    <property type="match status" value="1"/>
</dbReference>
<evidence type="ECO:0000313" key="3">
    <source>
        <dbReference type="Proteomes" id="UP001243989"/>
    </source>
</evidence>
<protein>
    <submittedName>
        <fullName evidence="2">Glycosyl hydrolase catalytic core-domain-containing protein</fullName>
    </submittedName>
</protein>
<dbReference type="GO" id="GO:0071966">
    <property type="term" value="P:fungal-type cell wall polysaccharide metabolic process"/>
    <property type="evidence" value="ECO:0007669"/>
    <property type="project" value="TreeGrafter"/>
</dbReference>
<keyword evidence="3" id="KW-1185">Reference proteome</keyword>
<dbReference type="GO" id="GO:0016787">
    <property type="term" value="F:hydrolase activity"/>
    <property type="evidence" value="ECO:0007669"/>
    <property type="project" value="UniProtKB-KW"/>
</dbReference>
<dbReference type="SUPFAM" id="SSF51445">
    <property type="entry name" value="(Trans)glycosidases"/>
    <property type="match status" value="1"/>
</dbReference>
<evidence type="ECO:0000313" key="2">
    <source>
        <dbReference type="EMBL" id="KAK1635408.1"/>
    </source>
</evidence>
<organism evidence="2 3">
    <name type="scientific">Colletotrichum phormii</name>
    <dbReference type="NCBI Taxonomy" id="359342"/>
    <lineage>
        <taxon>Eukaryota</taxon>
        <taxon>Fungi</taxon>
        <taxon>Dikarya</taxon>
        <taxon>Ascomycota</taxon>
        <taxon>Pezizomycotina</taxon>
        <taxon>Sordariomycetes</taxon>
        <taxon>Hypocreomycetidae</taxon>
        <taxon>Glomerellales</taxon>
        <taxon>Glomerellaceae</taxon>
        <taxon>Colletotrichum</taxon>
        <taxon>Colletotrichum acutatum species complex</taxon>
    </lineage>
</organism>
<dbReference type="PANTHER" id="PTHR34154:SF3">
    <property type="entry name" value="ALKALI-SENSITIVE LINKAGE PROTEIN 1"/>
    <property type="match status" value="1"/>
</dbReference>
<dbReference type="Pfam" id="PF11790">
    <property type="entry name" value="Glyco_hydro_cc"/>
    <property type="match status" value="1"/>
</dbReference>
<feature type="domain" description="Asl1-like glycosyl hydrolase catalytic" evidence="1">
    <location>
        <begin position="51"/>
        <end position="275"/>
    </location>
</feature>
<dbReference type="InterPro" id="IPR017853">
    <property type="entry name" value="GH"/>
</dbReference>
<name>A0AAJ0EE44_9PEZI</name>
<dbReference type="Proteomes" id="UP001243989">
    <property type="component" value="Unassembled WGS sequence"/>
</dbReference>
<dbReference type="RefSeq" id="XP_060444015.1">
    <property type="nucleotide sequence ID" value="XM_060590532.1"/>
</dbReference>
<proteinExistence type="predicted"/>
<gene>
    <name evidence="2" type="ORF">BDP81DRAFT_429650</name>
</gene>
<dbReference type="AlphaFoldDB" id="A0AAJ0EE44"/>
<dbReference type="PANTHER" id="PTHR34154">
    <property type="entry name" value="ALKALI-SENSITIVE LINKAGE PROTEIN 1"/>
    <property type="match status" value="1"/>
</dbReference>
<dbReference type="EMBL" id="JAHMHQ010000012">
    <property type="protein sequence ID" value="KAK1635408.1"/>
    <property type="molecule type" value="Genomic_DNA"/>
</dbReference>
<dbReference type="GO" id="GO:0009277">
    <property type="term" value="C:fungal-type cell wall"/>
    <property type="evidence" value="ECO:0007669"/>
    <property type="project" value="TreeGrafter"/>
</dbReference>
<accession>A0AAJ0EE44</accession>
<reference evidence="2" key="1">
    <citation type="submission" date="2021-06" db="EMBL/GenBank/DDBJ databases">
        <title>Comparative genomics, transcriptomics and evolutionary studies reveal genomic signatures of adaptation to plant cell wall in hemibiotrophic fungi.</title>
        <authorList>
            <consortium name="DOE Joint Genome Institute"/>
            <person name="Baroncelli R."/>
            <person name="Diaz J.F."/>
            <person name="Benocci T."/>
            <person name="Peng M."/>
            <person name="Battaglia E."/>
            <person name="Haridas S."/>
            <person name="Andreopoulos W."/>
            <person name="Labutti K."/>
            <person name="Pangilinan J."/>
            <person name="Floch G.L."/>
            <person name="Makela M.R."/>
            <person name="Henrissat B."/>
            <person name="Grigoriev I.V."/>
            <person name="Crouch J.A."/>
            <person name="De Vries R.P."/>
            <person name="Sukno S.A."/>
            <person name="Thon M.R."/>
        </authorList>
    </citation>
    <scope>NUCLEOTIDE SEQUENCE</scope>
    <source>
        <strain evidence="2">CBS 102054</strain>
    </source>
</reference>
<dbReference type="InterPro" id="IPR024655">
    <property type="entry name" value="Asl1_glyco_hydro_catalytic"/>
</dbReference>
<keyword evidence="2" id="KW-0378">Hydrolase</keyword>